<dbReference type="GO" id="GO:0005525">
    <property type="term" value="F:GTP binding"/>
    <property type="evidence" value="ECO:0007669"/>
    <property type="project" value="UniProtKB-KW"/>
</dbReference>
<keyword evidence="2" id="KW-0547">Nucleotide-binding</keyword>
<organism evidence="8 9">
    <name type="scientific">Malassezia obtusa</name>
    <dbReference type="NCBI Taxonomy" id="76774"/>
    <lineage>
        <taxon>Eukaryota</taxon>
        <taxon>Fungi</taxon>
        <taxon>Dikarya</taxon>
        <taxon>Basidiomycota</taxon>
        <taxon>Ustilaginomycotina</taxon>
        <taxon>Malasseziomycetes</taxon>
        <taxon>Malasseziales</taxon>
        <taxon>Malasseziaceae</taxon>
        <taxon>Malassezia</taxon>
    </lineage>
</organism>
<dbReference type="InterPro" id="IPR031157">
    <property type="entry name" value="G_TR_CS"/>
</dbReference>
<evidence type="ECO:0000256" key="4">
    <source>
        <dbReference type="ARBA" id="ARBA00023128"/>
    </source>
</evidence>
<dbReference type="Pfam" id="PF00009">
    <property type="entry name" value="GTP_EFTU"/>
    <property type="match status" value="1"/>
</dbReference>
<dbReference type="InterPro" id="IPR041095">
    <property type="entry name" value="EFG_II"/>
</dbReference>
<evidence type="ECO:0000256" key="3">
    <source>
        <dbReference type="ARBA" id="ARBA00022917"/>
    </source>
</evidence>
<evidence type="ECO:0000259" key="7">
    <source>
        <dbReference type="PROSITE" id="PS51722"/>
    </source>
</evidence>
<dbReference type="InterPro" id="IPR005225">
    <property type="entry name" value="Small_GTP-bd"/>
</dbReference>
<dbReference type="InterPro" id="IPR005517">
    <property type="entry name" value="Transl_elong_EFG/EF2_IV"/>
</dbReference>
<dbReference type="Pfam" id="PF22042">
    <property type="entry name" value="EF-G_D2"/>
    <property type="match status" value="1"/>
</dbReference>
<keyword evidence="3" id="KW-0648">Protein biosynthesis</keyword>
<dbReference type="PROSITE" id="PS00301">
    <property type="entry name" value="G_TR_1"/>
    <property type="match status" value="1"/>
</dbReference>
<dbReference type="EMBL" id="CP119939">
    <property type="protein sequence ID" value="WFD04045.1"/>
    <property type="molecule type" value="Genomic_DNA"/>
</dbReference>
<dbReference type="GO" id="GO:0005759">
    <property type="term" value="C:mitochondrial matrix"/>
    <property type="evidence" value="ECO:0007669"/>
    <property type="project" value="UniProtKB-ARBA"/>
</dbReference>
<dbReference type="PANTHER" id="PTHR43261">
    <property type="entry name" value="TRANSLATION ELONGATION FACTOR G-RELATED"/>
    <property type="match status" value="1"/>
</dbReference>
<dbReference type="InterPro" id="IPR009022">
    <property type="entry name" value="EFG_III"/>
</dbReference>
<dbReference type="FunFam" id="3.40.50.300:FF:000514">
    <property type="entry name" value="Ribosome-releasing factor 2, mitochondrial"/>
    <property type="match status" value="1"/>
</dbReference>
<evidence type="ECO:0000313" key="8">
    <source>
        <dbReference type="EMBL" id="WFD04045.1"/>
    </source>
</evidence>
<dbReference type="InterPro" id="IPR009000">
    <property type="entry name" value="Transl_B-barrel_sf"/>
</dbReference>
<dbReference type="GO" id="GO:0003924">
    <property type="term" value="F:GTPase activity"/>
    <property type="evidence" value="ECO:0007669"/>
    <property type="project" value="InterPro"/>
</dbReference>
<keyword evidence="5" id="KW-0342">GTP-binding</keyword>
<dbReference type="Gene3D" id="3.40.50.300">
    <property type="entry name" value="P-loop containing nucleotide triphosphate hydrolases"/>
    <property type="match status" value="1"/>
</dbReference>
<accession>A0AAF0E2W7</accession>
<dbReference type="Pfam" id="PF00679">
    <property type="entry name" value="EFG_C"/>
    <property type="match status" value="1"/>
</dbReference>
<dbReference type="Gene3D" id="3.30.70.240">
    <property type="match status" value="1"/>
</dbReference>
<dbReference type="SUPFAM" id="SSF54980">
    <property type="entry name" value="EF-G C-terminal domain-like"/>
    <property type="match status" value="2"/>
</dbReference>
<dbReference type="PANTHER" id="PTHR43261:SF1">
    <property type="entry name" value="RIBOSOME-RELEASING FACTOR 2, MITOCHONDRIAL"/>
    <property type="match status" value="1"/>
</dbReference>
<dbReference type="AlphaFoldDB" id="A0AAF0E2W7"/>
<dbReference type="PROSITE" id="PS51722">
    <property type="entry name" value="G_TR_2"/>
    <property type="match status" value="1"/>
</dbReference>
<gene>
    <name evidence="8" type="primary">MEF2</name>
    <name evidence="8" type="ORF">MOBT1_002742</name>
</gene>
<dbReference type="InterPro" id="IPR020568">
    <property type="entry name" value="Ribosomal_Su5_D2-typ_SF"/>
</dbReference>
<dbReference type="CDD" id="cd16262">
    <property type="entry name" value="EFG_III"/>
    <property type="match status" value="1"/>
</dbReference>
<protein>
    <recommendedName>
        <fullName evidence="1">Elongation factor 2</fullName>
    </recommendedName>
</protein>
<dbReference type="Pfam" id="PF14492">
    <property type="entry name" value="EFG_III"/>
    <property type="match status" value="1"/>
</dbReference>
<name>A0AAF0E2W7_9BASI</name>
<proteinExistence type="predicted"/>
<sequence>MDAMLADSGEFRSYVRALKVDPITVDAIRNIGIVAHIDAGKTTLTERLLHLTNSLTLPGLSSTVTDFLEEERERGITIQSAAVGPVWWTSEVVQKMLASKTKAPAAAITLVDTPGHVDFGIEVERTVRVVDGTVVVLDGVEGVEPQSANVWNQTRRYGVDAHLFFINKLDRTGASVAKSLRSIVDKGLHTRPALLQLPAYASQLGADAGLAGDSDDDKVAGIVDLLTMNVLRFDGVAGETVTKIPLSAEKHGALYDEAAKARSALVELVSSLDIELLELLLESDDAGHEKLSLEAIHQALRRLTHSGDIAPVLCGAAARNIGVQPLLDAIALYLPSPADRPDVDGRIAPGTPHERPTSVALTHPDTTALAFKVVWDKRRGPITFVRVYSGTLQTASTMINTTTHHKERITRLLLPYADQYVDVPSLRAGQIGVVLGLRDTRTGDTLVDARGGGSKRLARNELHALRLRRVHVPPPVFSVSVEPRSKAEEGAVAEALRMLVRTDPSLHVNEGSASTASGAAQTVLSGMGELHLEIARHRLQGEFDVDAHFGHVRVGYRETLNDETREKGASHTEMLDHDMHGRRVKAGLTMHVRGLGPEDSTKNEVVVDLGEQEDVLYDGTPLSRVLQQGAATALSRGPLSGYPLQGLHLTLTDVRTFGPEVSTAGALRMLVSTALRKLLGHSRGANDGRTTLMEPMMRVTIEANDAHAGKLSSDISVEQHGSIVEMLHDVDEGPNVSGEYAVYIPPHTDDEVVRGSQGNNMTIVAHIPLARMMRYSTRLRALTGGAGTYRMELEGFATVAPDRERELLQEMGRLPRT</sequence>
<dbReference type="GO" id="GO:0032543">
    <property type="term" value="P:mitochondrial translation"/>
    <property type="evidence" value="ECO:0007669"/>
    <property type="project" value="TreeGrafter"/>
</dbReference>
<dbReference type="Gene3D" id="2.40.30.10">
    <property type="entry name" value="Translation factors"/>
    <property type="match status" value="1"/>
</dbReference>
<dbReference type="InterPro" id="IPR000795">
    <property type="entry name" value="T_Tr_GTP-bd_dom"/>
</dbReference>
<evidence type="ECO:0000256" key="6">
    <source>
        <dbReference type="ARBA" id="ARBA00024731"/>
    </source>
</evidence>
<keyword evidence="4" id="KW-0496">Mitochondrion</keyword>
<dbReference type="NCBIfam" id="TIGR00231">
    <property type="entry name" value="small_GTP"/>
    <property type="match status" value="1"/>
</dbReference>
<dbReference type="GO" id="GO:0032790">
    <property type="term" value="P:ribosome disassembly"/>
    <property type="evidence" value="ECO:0007669"/>
    <property type="project" value="TreeGrafter"/>
</dbReference>
<dbReference type="Gene3D" id="3.30.70.870">
    <property type="entry name" value="Elongation Factor G (Translational Gtpase), domain 3"/>
    <property type="match status" value="1"/>
</dbReference>
<dbReference type="CDD" id="cd03713">
    <property type="entry name" value="EFG_mtEFG_C"/>
    <property type="match status" value="1"/>
</dbReference>
<evidence type="ECO:0000256" key="2">
    <source>
        <dbReference type="ARBA" id="ARBA00022741"/>
    </source>
</evidence>
<dbReference type="Proteomes" id="UP001214603">
    <property type="component" value="Chromosome 6"/>
</dbReference>
<dbReference type="SMART" id="SM00889">
    <property type="entry name" value="EFG_IV"/>
    <property type="match status" value="1"/>
</dbReference>
<dbReference type="SUPFAM" id="SSF54211">
    <property type="entry name" value="Ribosomal protein S5 domain 2-like"/>
    <property type="match status" value="1"/>
</dbReference>
<comment type="function">
    <text evidence="6">Catalyzes the GTP-dependent ribosomal translocation step during translation elongation. During this step, the ribosome changes from the pre-translocational (PRE) to the post-translocational (POST) state as the newly formed A-site-bound peptidyl-tRNA and P-site-bound deacylated tRNA move to the P and E sites, respectively. Catalyzes the coordinated movement of the two tRNA molecules, the mRNA and conformational changes in the ribosome.</text>
</comment>
<dbReference type="SUPFAM" id="SSF52540">
    <property type="entry name" value="P-loop containing nucleoside triphosphate hydrolases"/>
    <property type="match status" value="1"/>
</dbReference>
<dbReference type="InterPro" id="IPR053905">
    <property type="entry name" value="EF-G-like_DII"/>
</dbReference>
<evidence type="ECO:0000256" key="1">
    <source>
        <dbReference type="ARBA" id="ARBA00017891"/>
    </source>
</evidence>
<dbReference type="SMART" id="SM00838">
    <property type="entry name" value="EFG_C"/>
    <property type="match status" value="1"/>
</dbReference>
<evidence type="ECO:0000313" key="9">
    <source>
        <dbReference type="Proteomes" id="UP001214603"/>
    </source>
</evidence>
<dbReference type="InterPro" id="IPR035647">
    <property type="entry name" value="EFG_III/V"/>
</dbReference>
<keyword evidence="9" id="KW-1185">Reference proteome</keyword>
<dbReference type="InterPro" id="IPR000640">
    <property type="entry name" value="EFG_V-like"/>
</dbReference>
<dbReference type="InterPro" id="IPR035649">
    <property type="entry name" value="EFG_V"/>
</dbReference>
<reference evidence="8" key="1">
    <citation type="submission" date="2023-03" db="EMBL/GenBank/DDBJ databases">
        <title>Mating type loci evolution in Malassezia.</title>
        <authorList>
            <person name="Coelho M.A."/>
        </authorList>
    </citation>
    <scope>NUCLEOTIDE SEQUENCE</scope>
    <source>
        <strain evidence="8">CBS 7876</strain>
    </source>
</reference>
<dbReference type="SUPFAM" id="SSF50447">
    <property type="entry name" value="Translation proteins"/>
    <property type="match status" value="1"/>
</dbReference>
<dbReference type="PRINTS" id="PR00315">
    <property type="entry name" value="ELONGATNFCT"/>
</dbReference>
<feature type="domain" description="Tr-type G" evidence="7">
    <location>
        <begin position="26"/>
        <end position="338"/>
    </location>
</feature>
<dbReference type="InterPro" id="IPR027417">
    <property type="entry name" value="P-loop_NTPase"/>
</dbReference>
<evidence type="ECO:0000256" key="5">
    <source>
        <dbReference type="ARBA" id="ARBA00023134"/>
    </source>
</evidence>